<organism evidence="2 3">
    <name type="scientific">Mesorhizobium helmanticense</name>
    <dbReference type="NCBI Taxonomy" id="1776423"/>
    <lineage>
        <taxon>Bacteria</taxon>
        <taxon>Pseudomonadati</taxon>
        <taxon>Pseudomonadota</taxon>
        <taxon>Alphaproteobacteria</taxon>
        <taxon>Hyphomicrobiales</taxon>
        <taxon>Phyllobacteriaceae</taxon>
        <taxon>Mesorhizobium</taxon>
    </lineage>
</organism>
<dbReference type="RefSeq" id="WP_107653148.1">
    <property type="nucleotide sequence ID" value="NZ_PZJX01000089.1"/>
</dbReference>
<accession>A0A2T4IKL7</accession>
<dbReference type="EMBL" id="PZJX01000089">
    <property type="protein sequence ID" value="PTE06186.1"/>
    <property type="molecule type" value="Genomic_DNA"/>
</dbReference>
<dbReference type="InterPro" id="IPR001347">
    <property type="entry name" value="SIS_dom"/>
</dbReference>
<dbReference type="OrthoDB" id="1489290at2"/>
<dbReference type="AlphaFoldDB" id="A0A2T4IKL7"/>
<name>A0A2T4IKL7_9HYPH</name>
<evidence type="ECO:0000313" key="3">
    <source>
        <dbReference type="Proteomes" id="UP000240259"/>
    </source>
</evidence>
<dbReference type="SUPFAM" id="SSF53697">
    <property type="entry name" value="SIS domain"/>
    <property type="match status" value="1"/>
</dbReference>
<sequence length="659" mass="70452">MTRFAEKLDTLLRTAELVASADLRVLAEALRQSRHRQVVAIGSGGSAITAQYFARCRETLFEAATHVVTPAEFVLANDELKQSDVWLFSAGADNADSIASVAAARSRGAAQIHLLTRNATGAAVQAISADPGNTVTSIPVADAKDGFLATHSLIGSVLALLFASDLVSADPLGEALVAAVIKRLRKWMNPATRQAMQAQLADVRSDDVLLIVADPQLRAVAELIETSAWEAALCPIQRTDLRNFAHGRHTWLHHRGERTVILGLIGDDSREIWERANSLLPQALRRHVFDFGNAGRMRTAAGIVEGLVIVEAIGAATGIDPGKPGIGDFGRNLYEEDGLLALARELGPAVRQKRSAALERDDVTDNQVCIRAACAARRDALADARVGAIVLDYDGTIISDDERFGHPRTAIVDELVRLDAIGVRIAIATGRGGSGGKALRAVLPVTMRDHVLVGYYNGAYIQPLSIDIEVDRPASDPDLAQCYAWLGSHPELFSGAFEGRFSDVQISIKLDNLADRLAFPAALADCPSIASGAVRFRRSGHSIDFFAAGTSKLSVVDRVRQKLPNDLAILCIGDSGGRDGNDNELLSHAHGISVGTVCDRHDGCWTLFGKTLTGPEALLRLLQALERDGDGCVCLDVSSLGLDSFAEISAIAKHYDPTT</sequence>
<dbReference type="SUPFAM" id="SSF56784">
    <property type="entry name" value="HAD-like"/>
    <property type="match status" value="1"/>
</dbReference>
<protein>
    <recommendedName>
        <fullName evidence="1">SIS domain-containing protein</fullName>
    </recommendedName>
</protein>
<dbReference type="Pfam" id="PF08282">
    <property type="entry name" value="Hydrolase_3"/>
    <property type="match status" value="1"/>
</dbReference>
<dbReference type="InterPro" id="IPR023214">
    <property type="entry name" value="HAD_sf"/>
</dbReference>
<proteinExistence type="predicted"/>
<comment type="caution">
    <text evidence="2">The sequence shown here is derived from an EMBL/GenBank/DDBJ whole genome shotgun (WGS) entry which is preliminary data.</text>
</comment>
<evidence type="ECO:0000259" key="1">
    <source>
        <dbReference type="PROSITE" id="PS51464"/>
    </source>
</evidence>
<dbReference type="Proteomes" id="UP000240259">
    <property type="component" value="Unassembled WGS sequence"/>
</dbReference>
<dbReference type="Gene3D" id="3.40.50.1000">
    <property type="entry name" value="HAD superfamily/HAD-like"/>
    <property type="match status" value="1"/>
</dbReference>
<dbReference type="GO" id="GO:1901135">
    <property type="term" value="P:carbohydrate derivative metabolic process"/>
    <property type="evidence" value="ECO:0007669"/>
    <property type="project" value="InterPro"/>
</dbReference>
<dbReference type="InterPro" id="IPR046348">
    <property type="entry name" value="SIS_dom_sf"/>
</dbReference>
<keyword evidence="3" id="KW-1185">Reference proteome</keyword>
<evidence type="ECO:0000313" key="2">
    <source>
        <dbReference type="EMBL" id="PTE06186.1"/>
    </source>
</evidence>
<dbReference type="PROSITE" id="PS51464">
    <property type="entry name" value="SIS"/>
    <property type="match status" value="1"/>
</dbReference>
<reference evidence="2 3" key="1">
    <citation type="submission" date="2018-03" db="EMBL/GenBank/DDBJ databases">
        <title>Genome sequence of the symbiotic type strain Mesorhizobium helmanticense CSLC115NT isolated from Lotus corniculatus nodules.</title>
        <authorList>
            <person name="Sannazzaro A.I."/>
            <person name="Torres Tejerizo G.A."/>
            <person name="Dip D."/>
            <person name="Caballero M."/>
            <person name="Pistorio M."/>
            <person name="Estrella M.J."/>
        </authorList>
    </citation>
    <scope>NUCLEOTIDE SEQUENCE [LARGE SCALE GENOMIC DNA]</scope>
    <source>
        <strain evidence="2 3">CSLC115N</strain>
    </source>
</reference>
<dbReference type="InterPro" id="IPR036412">
    <property type="entry name" value="HAD-like_sf"/>
</dbReference>
<dbReference type="Gene3D" id="3.40.50.10490">
    <property type="entry name" value="Glucose-6-phosphate isomerase like protein, domain 1"/>
    <property type="match status" value="1"/>
</dbReference>
<dbReference type="GO" id="GO:0097367">
    <property type="term" value="F:carbohydrate derivative binding"/>
    <property type="evidence" value="ECO:0007669"/>
    <property type="project" value="InterPro"/>
</dbReference>
<feature type="domain" description="SIS" evidence="1">
    <location>
        <begin position="26"/>
        <end position="174"/>
    </location>
</feature>
<gene>
    <name evidence="2" type="ORF">C9427_33230</name>
</gene>